<dbReference type="AlphaFoldDB" id="A0A9J6FN69"/>
<dbReference type="OrthoDB" id="6515305at2759"/>
<feature type="region of interest" description="Disordered" evidence="1">
    <location>
        <begin position="106"/>
        <end position="163"/>
    </location>
</feature>
<keyword evidence="3" id="KW-1185">Reference proteome</keyword>
<evidence type="ECO:0000313" key="3">
    <source>
        <dbReference type="Proteomes" id="UP000821853"/>
    </source>
</evidence>
<dbReference type="VEuPathDB" id="VectorBase:HLOH_062724"/>
<proteinExistence type="predicted"/>
<gene>
    <name evidence="2" type="ORF">HPB48_003146</name>
</gene>
<comment type="caution">
    <text evidence="2">The sequence shown here is derived from an EMBL/GenBank/DDBJ whole genome shotgun (WGS) entry which is preliminary data.</text>
</comment>
<dbReference type="EMBL" id="JABSTR010000002">
    <property type="protein sequence ID" value="KAH9363713.1"/>
    <property type="molecule type" value="Genomic_DNA"/>
</dbReference>
<dbReference type="Proteomes" id="UP000821853">
    <property type="component" value="Chromosome 10"/>
</dbReference>
<dbReference type="OMA" id="HEYFDVR"/>
<feature type="compositionally biased region" description="Basic residues" evidence="1">
    <location>
        <begin position="152"/>
        <end position="163"/>
    </location>
</feature>
<accession>A0A9J6FN69</accession>
<organism evidence="2 3">
    <name type="scientific">Haemaphysalis longicornis</name>
    <name type="common">Bush tick</name>
    <dbReference type="NCBI Taxonomy" id="44386"/>
    <lineage>
        <taxon>Eukaryota</taxon>
        <taxon>Metazoa</taxon>
        <taxon>Ecdysozoa</taxon>
        <taxon>Arthropoda</taxon>
        <taxon>Chelicerata</taxon>
        <taxon>Arachnida</taxon>
        <taxon>Acari</taxon>
        <taxon>Parasitiformes</taxon>
        <taxon>Ixodida</taxon>
        <taxon>Ixodoidea</taxon>
        <taxon>Ixodidae</taxon>
        <taxon>Haemaphysalinae</taxon>
        <taxon>Haemaphysalis</taxon>
    </lineage>
</organism>
<name>A0A9J6FN69_HAELO</name>
<evidence type="ECO:0000313" key="2">
    <source>
        <dbReference type="EMBL" id="KAH9363713.1"/>
    </source>
</evidence>
<reference evidence="2 3" key="1">
    <citation type="journal article" date="2020" name="Cell">
        <title>Large-Scale Comparative Analyses of Tick Genomes Elucidate Their Genetic Diversity and Vector Capacities.</title>
        <authorList>
            <consortium name="Tick Genome and Microbiome Consortium (TIGMIC)"/>
            <person name="Jia N."/>
            <person name="Wang J."/>
            <person name="Shi W."/>
            <person name="Du L."/>
            <person name="Sun Y."/>
            <person name="Zhan W."/>
            <person name="Jiang J.F."/>
            <person name="Wang Q."/>
            <person name="Zhang B."/>
            <person name="Ji P."/>
            <person name="Bell-Sakyi L."/>
            <person name="Cui X.M."/>
            <person name="Yuan T.T."/>
            <person name="Jiang B.G."/>
            <person name="Yang W.F."/>
            <person name="Lam T.T."/>
            <person name="Chang Q.C."/>
            <person name="Ding S.J."/>
            <person name="Wang X.J."/>
            <person name="Zhu J.G."/>
            <person name="Ruan X.D."/>
            <person name="Zhao L."/>
            <person name="Wei J.T."/>
            <person name="Ye R.Z."/>
            <person name="Que T.C."/>
            <person name="Du C.H."/>
            <person name="Zhou Y.H."/>
            <person name="Cheng J.X."/>
            <person name="Dai P.F."/>
            <person name="Guo W.B."/>
            <person name="Han X.H."/>
            <person name="Huang E.J."/>
            <person name="Li L.F."/>
            <person name="Wei W."/>
            <person name="Gao Y.C."/>
            <person name="Liu J.Z."/>
            <person name="Shao H.Z."/>
            <person name="Wang X."/>
            <person name="Wang C.C."/>
            <person name="Yang T.C."/>
            <person name="Huo Q.B."/>
            <person name="Li W."/>
            <person name="Chen H.Y."/>
            <person name="Chen S.E."/>
            <person name="Zhou L.G."/>
            <person name="Ni X.B."/>
            <person name="Tian J.H."/>
            <person name="Sheng Y."/>
            <person name="Liu T."/>
            <person name="Pan Y.S."/>
            <person name="Xia L.Y."/>
            <person name="Li J."/>
            <person name="Zhao F."/>
            <person name="Cao W.C."/>
        </authorList>
    </citation>
    <scope>NUCLEOTIDE SEQUENCE [LARGE SCALE GENOMIC DNA]</scope>
    <source>
        <strain evidence="2">HaeL-2018</strain>
    </source>
</reference>
<feature type="compositionally biased region" description="Low complexity" evidence="1">
    <location>
        <begin position="128"/>
        <end position="137"/>
    </location>
</feature>
<sequence length="163" mass="17734">MAQKGRRRSRSLVERAARAATAATPNSARTRMLLLNAVFLAAVAMPAAVTALSSFVCLPKPVKFDTCTSIRLLSPCQTDKDCDTQVCCKDWCGNYCAFKKRSYAVDEPAPAPDEEDDDAAAAGGGDGNDQAPAATRQPPQPREEADEPLPPPRRRNMRRRTKK</sequence>
<evidence type="ECO:0000256" key="1">
    <source>
        <dbReference type="SAM" id="MobiDB-lite"/>
    </source>
</evidence>
<protein>
    <submittedName>
        <fullName evidence="2">Uncharacterized protein</fullName>
    </submittedName>
</protein>